<keyword evidence="4" id="KW-1185">Reference proteome</keyword>
<evidence type="ECO:0000256" key="2">
    <source>
        <dbReference type="SAM" id="Phobius"/>
    </source>
</evidence>
<protein>
    <submittedName>
        <fullName evidence="3">Uncharacterized protein</fullName>
    </submittedName>
</protein>
<sequence>MTFISDLARSYFAIPILLDAIHSPLGLLLWIHLLPAPLGLLSWIHLSPSSLADVVPVSRGFISRRRRSSKSWIHLSSALFQNLMAPKRTFAPGKLFVSRDNSLSKDQHKGVSRDPHVSTSNAHKEPLHDPISTHYFSTDEISDEDQRSDQEAVNLSKEVLETPGTNRSKKLQGVTTCKDIHLMPSNKVILLERNKHGQFVGSGTPQLSSFLGTLARNTSLFSMTPLSWTHVSQYSKETVWTIVKVSACT</sequence>
<feature type="transmembrane region" description="Helical" evidence="2">
    <location>
        <begin position="12"/>
        <end position="34"/>
    </location>
</feature>
<evidence type="ECO:0000313" key="4">
    <source>
        <dbReference type="Proteomes" id="UP001412067"/>
    </source>
</evidence>
<dbReference type="Proteomes" id="UP001412067">
    <property type="component" value="Unassembled WGS sequence"/>
</dbReference>
<feature type="region of interest" description="Disordered" evidence="1">
    <location>
        <begin position="103"/>
        <end position="129"/>
    </location>
</feature>
<feature type="compositionally biased region" description="Basic and acidic residues" evidence="1">
    <location>
        <begin position="103"/>
        <end position="128"/>
    </location>
</feature>
<organism evidence="3 4">
    <name type="scientific">Platanthera guangdongensis</name>
    <dbReference type="NCBI Taxonomy" id="2320717"/>
    <lineage>
        <taxon>Eukaryota</taxon>
        <taxon>Viridiplantae</taxon>
        <taxon>Streptophyta</taxon>
        <taxon>Embryophyta</taxon>
        <taxon>Tracheophyta</taxon>
        <taxon>Spermatophyta</taxon>
        <taxon>Magnoliopsida</taxon>
        <taxon>Liliopsida</taxon>
        <taxon>Asparagales</taxon>
        <taxon>Orchidaceae</taxon>
        <taxon>Orchidoideae</taxon>
        <taxon>Orchideae</taxon>
        <taxon>Orchidinae</taxon>
        <taxon>Platanthera</taxon>
    </lineage>
</organism>
<evidence type="ECO:0000313" key="3">
    <source>
        <dbReference type="EMBL" id="KAK8959703.1"/>
    </source>
</evidence>
<keyword evidence="2" id="KW-0472">Membrane</keyword>
<dbReference type="EMBL" id="JBBWWR010000011">
    <property type="protein sequence ID" value="KAK8959703.1"/>
    <property type="molecule type" value="Genomic_DNA"/>
</dbReference>
<proteinExistence type="predicted"/>
<keyword evidence="2" id="KW-1133">Transmembrane helix</keyword>
<evidence type="ECO:0000256" key="1">
    <source>
        <dbReference type="SAM" id="MobiDB-lite"/>
    </source>
</evidence>
<accession>A0ABR2M6P1</accession>
<name>A0ABR2M6P1_9ASPA</name>
<comment type="caution">
    <text evidence="3">The sequence shown here is derived from an EMBL/GenBank/DDBJ whole genome shotgun (WGS) entry which is preliminary data.</text>
</comment>
<keyword evidence="2" id="KW-0812">Transmembrane</keyword>
<reference evidence="3 4" key="1">
    <citation type="journal article" date="2022" name="Nat. Plants">
        <title>Genomes of leafy and leafless Platanthera orchids illuminate the evolution of mycoheterotrophy.</title>
        <authorList>
            <person name="Li M.H."/>
            <person name="Liu K.W."/>
            <person name="Li Z."/>
            <person name="Lu H.C."/>
            <person name="Ye Q.L."/>
            <person name="Zhang D."/>
            <person name="Wang J.Y."/>
            <person name="Li Y.F."/>
            <person name="Zhong Z.M."/>
            <person name="Liu X."/>
            <person name="Yu X."/>
            <person name="Liu D.K."/>
            <person name="Tu X.D."/>
            <person name="Liu B."/>
            <person name="Hao Y."/>
            <person name="Liao X.Y."/>
            <person name="Jiang Y.T."/>
            <person name="Sun W.H."/>
            <person name="Chen J."/>
            <person name="Chen Y.Q."/>
            <person name="Ai Y."/>
            <person name="Zhai J.W."/>
            <person name="Wu S.S."/>
            <person name="Zhou Z."/>
            <person name="Hsiao Y.Y."/>
            <person name="Wu W.L."/>
            <person name="Chen Y.Y."/>
            <person name="Lin Y.F."/>
            <person name="Hsu J.L."/>
            <person name="Li C.Y."/>
            <person name="Wang Z.W."/>
            <person name="Zhao X."/>
            <person name="Zhong W.Y."/>
            <person name="Ma X.K."/>
            <person name="Ma L."/>
            <person name="Huang J."/>
            <person name="Chen G.Z."/>
            <person name="Huang M.Z."/>
            <person name="Huang L."/>
            <person name="Peng D.H."/>
            <person name="Luo Y.B."/>
            <person name="Zou S.Q."/>
            <person name="Chen S.P."/>
            <person name="Lan S."/>
            <person name="Tsai W.C."/>
            <person name="Van de Peer Y."/>
            <person name="Liu Z.J."/>
        </authorList>
    </citation>
    <scope>NUCLEOTIDE SEQUENCE [LARGE SCALE GENOMIC DNA]</scope>
    <source>
        <strain evidence="3">Lor288</strain>
    </source>
</reference>
<gene>
    <name evidence="3" type="ORF">KSP40_PGU003448</name>
</gene>